<comment type="caution">
    <text evidence="2">The sequence shown here is derived from an EMBL/GenBank/DDBJ whole genome shotgun (WGS) entry which is preliminary data.</text>
</comment>
<dbReference type="EMBL" id="BAABAT010000008">
    <property type="protein sequence ID" value="GAA4249561.1"/>
    <property type="molecule type" value="Genomic_DNA"/>
</dbReference>
<dbReference type="RefSeq" id="WP_380132676.1">
    <property type="nucleotide sequence ID" value="NZ_JBHTFY010000001.1"/>
</dbReference>
<keyword evidence="1" id="KW-1133">Transmembrane helix</keyword>
<proteinExistence type="predicted"/>
<feature type="transmembrane region" description="Helical" evidence="1">
    <location>
        <begin position="33"/>
        <end position="57"/>
    </location>
</feature>
<evidence type="ECO:0000313" key="2">
    <source>
        <dbReference type="EMBL" id="GAA4249561.1"/>
    </source>
</evidence>
<protein>
    <submittedName>
        <fullName evidence="2">Uncharacterized protein</fullName>
    </submittedName>
</protein>
<gene>
    <name evidence="2" type="ORF">GCM10022255_034150</name>
</gene>
<evidence type="ECO:0000313" key="3">
    <source>
        <dbReference type="Proteomes" id="UP001500620"/>
    </source>
</evidence>
<dbReference type="Proteomes" id="UP001500620">
    <property type="component" value="Unassembled WGS sequence"/>
</dbReference>
<keyword evidence="1" id="KW-0812">Transmembrane</keyword>
<evidence type="ECO:0000256" key="1">
    <source>
        <dbReference type="SAM" id="Phobius"/>
    </source>
</evidence>
<organism evidence="2 3">
    <name type="scientific">Dactylosporangium darangshiense</name>
    <dbReference type="NCBI Taxonomy" id="579108"/>
    <lineage>
        <taxon>Bacteria</taxon>
        <taxon>Bacillati</taxon>
        <taxon>Actinomycetota</taxon>
        <taxon>Actinomycetes</taxon>
        <taxon>Micromonosporales</taxon>
        <taxon>Micromonosporaceae</taxon>
        <taxon>Dactylosporangium</taxon>
    </lineage>
</organism>
<keyword evidence="1" id="KW-0472">Membrane</keyword>
<sequence length="64" mass="7019">MTWVRPVAIFFLVLAVLAGIAVRVEIGREHSSWLLAAVYVVLGVVAALVSAGLYVIVRRVESRR</sequence>
<keyword evidence="3" id="KW-1185">Reference proteome</keyword>
<reference evidence="3" key="1">
    <citation type="journal article" date="2019" name="Int. J. Syst. Evol. Microbiol.">
        <title>The Global Catalogue of Microorganisms (GCM) 10K type strain sequencing project: providing services to taxonomists for standard genome sequencing and annotation.</title>
        <authorList>
            <consortium name="The Broad Institute Genomics Platform"/>
            <consortium name="The Broad Institute Genome Sequencing Center for Infectious Disease"/>
            <person name="Wu L."/>
            <person name="Ma J."/>
        </authorList>
    </citation>
    <scope>NUCLEOTIDE SEQUENCE [LARGE SCALE GENOMIC DNA]</scope>
    <source>
        <strain evidence="3">JCM 17441</strain>
    </source>
</reference>
<name>A0ABP8D817_9ACTN</name>
<accession>A0ABP8D817</accession>